<accession>A0A561QBT8</accession>
<reference evidence="1 2" key="1">
    <citation type="submission" date="2019-06" db="EMBL/GenBank/DDBJ databases">
        <title>Sorghum-associated microbial communities from plants grown in Nebraska, USA.</title>
        <authorList>
            <person name="Schachtman D."/>
        </authorList>
    </citation>
    <scope>NUCLEOTIDE SEQUENCE [LARGE SCALE GENOMIC DNA]</scope>
    <source>
        <strain evidence="1 2">1225</strain>
    </source>
</reference>
<gene>
    <name evidence="1" type="ORF">FHW37_110131</name>
</gene>
<comment type="caution">
    <text evidence="1">The sequence shown here is derived from an EMBL/GenBank/DDBJ whole genome shotgun (WGS) entry which is preliminary data.</text>
</comment>
<evidence type="ECO:0000313" key="2">
    <source>
        <dbReference type="Proteomes" id="UP000320653"/>
    </source>
</evidence>
<proteinExistence type="predicted"/>
<sequence>MFGRFRSETNHIAFTDLLVSGSSPFKIRKNEIHSQSGVEFTPEKRPALLRIAANFTLGQWIGALELPTATAVAIPMISHEVDRRFL</sequence>
<dbReference type="RefSeq" id="WP_145642122.1">
    <property type="nucleotide sequence ID" value="NZ_VIWP01000010.1"/>
</dbReference>
<evidence type="ECO:0000313" key="1">
    <source>
        <dbReference type="EMBL" id="TWF47834.1"/>
    </source>
</evidence>
<dbReference type="OrthoDB" id="8371795at2"/>
<dbReference type="Proteomes" id="UP000320653">
    <property type="component" value="Unassembled WGS sequence"/>
</dbReference>
<dbReference type="AlphaFoldDB" id="A0A561QBT8"/>
<dbReference type="EMBL" id="VIWP01000010">
    <property type="protein sequence ID" value="TWF47834.1"/>
    <property type="molecule type" value="Genomic_DNA"/>
</dbReference>
<organism evidence="1 2">
    <name type="scientific">Neorhizobium alkalisoli</name>
    <dbReference type="NCBI Taxonomy" id="528178"/>
    <lineage>
        <taxon>Bacteria</taxon>
        <taxon>Pseudomonadati</taxon>
        <taxon>Pseudomonadota</taxon>
        <taxon>Alphaproteobacteria</taxon>
        <taxon>Hyphomicrobiales</taxon>
        <taxon>Rhizobiaceae</taxon>
        <taxon>Rhizobium/Agrobacterium group</taxon>
        <taxon>Neorhizobium</taxon>
    </lineage>
</organism>
<name>A0A561QBT8_9HYPH</name>
<keyword evidence="2" id="KW-1185">Reference proteome</keyword>
<protein>
    <submittedName>
        <fullName evidence="1">Uncharacterized protein</fullName>
    </submittedName>
</protein>